<accession>A0A6A6Q0I6</accession>
<dbReference type="InterPro" id="IPR017865">
    <property type="entry name" value="F-actin_cap_asu_CS"/>
</dbReference>
<dbReference type="SUPFAM" id="SSF90096">
    <property type="entry name" value="Subunits of heterodimeric actin filament capping protein Capz"/>
    <property type="match status" value="1"/>
</dbReference>
<dbReference type="EMBL" id="MU001633">
    <property type="protein sequence ID" value="KAF2485496.1"/>
    <property type="molecule type" value="Genomic_DNA"/>
</dbReference>
<evidence type="ECO:0000256" key="4">
    <source>
        <dbReference type="ARBA" id="ARBA00023203"/>
    </source>
</evidence>
<dbReference type="OrthoDB" id="340550at2759"/>
<comment type="subunit">
    <text evidence="6">Heterodimer of an alpha and a beta subunit.</text>
</comment>
<dbReference type="GO" id="GO:0030036">
    <property type="term" value="P:actin cytoskeleton organization"/>
    <property type="evidence" value="ECO:0007669"/>
    <property type="project" value="TreeGrafter"/>
</dbReference>
<dbReference type="PANTHER" id="PTHR10653">
    <property type="entry name" value="F-ACTIN-CAPPING PROTEIN SUBUNIT ALPHA"/>
    <property type="match status" value="1"/>
</dbReference>
<name>A0A6A6Q0I6_9PEZI</name>
<dbReference type="PROSITE" id="PS00749">
    <property type="entry name" value="F_ACTIN_CAPPING_A_2"/>
    <property type="match status" value="1"/>
</dbReference>
<gene>
    <name evidence="7" type="ORF">BDY17DRAFT_322332</name>
</gene>
<evidence type="ECO:0000313" key="8">
    <source>
        <dbReference type="Proteomes" id="UP000799767"/>
    </source>
</evidence>
<organism evidence="7 8">
    <name type="scientific">Neohortaea acidophila</name>
    <dbReference type="NCBI Taxonomy" id="245834"/>
    <lineage>
        <taxon>Eukaryota</taxon>
        <taxon>Fungi</taxon>
        <taxon>Dikarya</taxon>
        <taxon>Ascomycota</taxon>
        <taxon>Pezizomycotina</taxon>
        <taxon>Dothideomycetes</taxon>
        <taxon>Dothideomycetidae</taxon>
        <taxon>Mycosphaerellales</taxon>
        <taxon>Teratosphaeriaceae</taxon>
        <taxon>Neohortaea</taxon>
    </lineage>
</organism>
<reference evidence="7" key="1">
    <citation type="journal article" date="2020" name="Stud. Mycol.">
        <title>101 Dothideomycetes genomes: a test case for predicting lifestyles and emergence of pathogens.</title>
        <authorList>
            <person name="Haridas S."/>
            <person name="Albert R."/>
            <person name="Binder M."/>
            <person name="Bloem J."/>
            <person name="Labutti K."/>
            <person name="Salamov A."/>
            <person name="Andreopoulos B."/>
            <person name="Baker S."/>
            <person name="Barry K."/>
            <person name="Bills G."/>
            <person name="Bluhm B."/>
            <person name="Cannon C."/>
            <person name="Castanera R."/>
            <person name="Culley D."/>
            <person name="Daum C."/>
            <person name="Ezra D."/>
            <person name="Gonzalez J."/>
            <person name="Henrissat B."/>
            <person name="Kuo A."/>
            <person name="Liang C."/>
            <person name="Lipzen A."/>
            <person name="Lutzoni F."/>
            <person name="Magnuson J."/>
            <person name="Mondo S."/>
            <person name="Nolan M."/>
            <person name="Ohm R."/>
            <person name="Pangilinan J."/>
            <person name="Park H.-J."/>
            <person name="Ramirez L."/>
            <person name="Alfaro M."/>
            <person name="Sun H."/>
            <person name="Tritt A."/>
            <person name="Yoshinaga Y."/>
            <person name="Zwiers L.-H."/>
            <person name="Turgeon B."/>
            <person name="Goodwin S."/>
            <person name="Spatafora J."/>
            <person name="Crous P."/>
            <person name="Grigoriev I."/>
        </authorList>
    </citation>
    <scope>NUCLEOTIDE SEQUENCE</scope>
    <source>
        <strain evidence="7">CBS 113389</strain>
    </source>
</reference>
<keyword evidence="4 6" id="KW-0009">Actin-binding</keyword>
<dbReference type="FunFam" id="3.90.1150.210:FF:000003">
    <property type="entry name" value="F-actin-capping protein subunit alpha"/>
    <property type="match status" value="1"/>
</dbReference>
<dbReference type="InterPro" id="IPR042489">
    <property type="entry name" value="CapZ_alpha_1"/>
</dbReference>
<sequence length="366" mass="40729">MASKQATVASFVESAPPGELSNVVADIKALADPSIVQSLDPAFKKYNEEQYTVVTLPGGSEPVLISEHNSLGDGRYFDTASQTSFEVDHASQKASGAQQHPLESQHADFIRSLQRSFTNATAEHFPSSTIGIFPVQSDSAIAILLVANKYSPQNFWNGRWRSTYIVNPSSSSASGEIKVDVHYYEDGNVRMSTSKKVELGGSNGADGIAREIAKAENRFQEELNRGFTSLSEGSFKGLRRQLPVTRQRVEWEKIGGYRLGQDNCGKEEIFHQQVEYLECKEYKDVDLDQDPFIVLNCGHVFTIRTLDGLMDMAKFYKMDENDLAIAIQAQRAPNLSEQELKCCPNCRGSLRNIGRYGRIVRRAQLN</sequence>
<evidence type="ECO:0000256" key="2">
    <source>
        <dbReference type="ARBA" id="ARBA00014038"/>
    </source>
</evidence>
<dbReference type="InterPro" id="IPR002189">
    <property type="entry name" value="CapZ_alpha"/>
</dbReference>
<comment type="function">
    <text evidence="5 6">F-actin-capping proteins bind in a Ca(2+)-independent manner to the fast growing ends of actin filaments (barbed end) thereby blocking the exchange of subunits at these ends. Unlike other capping proteins (such as gelsolin and severin), these proteins do not sever actin filaments.</text>
</comment>
<proteinExistence type="inferred from homology"/>
<evidence type="ECO:0000256" key="6">
    <source>
        <dbReference type="RuleBase" id="RU365077"/>
    </source>
</evidence>
<protein>
    <recommendedName>
        <fullName evidence="2 6">F-actin-capping protein subunit alpha</fullName>
    </recommendedName>
</protein>
<dbReference type="Proteomes" id="UP000799767">
    <property type="component" value="Unassembled WGS sequence"/>
</dbReference>
<dbReference type="GeneID" id="54477793"/>
<evidence type="ECO:0000256" key="1">
    <source>
        <dbReference type="ARBA" id="ARBA00010479"/>
    </source>
</evidence>
<keyword evidence="8" id="KW-1185">Reference proteome</keyword>
<dbReference type="InterPro" id="IPR037282">
    <property type="entry name" value="CapZ_alpha/beta"/>
</dbReference>
<evidence type="ECO:0000313" key="7">
    <source>
        <dbReference type="EMBL" id="KAF2485496.1"/>
    </source>
</evidence>
<dbReference type="PROSITE" id="PS00748">
    <property type="entry name" value="F_ACTIN_CAPPING_A_1"/>
    <property type="match status" value="1"/>
</dbReference>
<dbReference type="Gene3D" id="3.90.1150.210">
    <property type="entry name" value="F-actin capping protein, beta subunit"/>
    <property type="match status" value="1"/>
</dbReference>
<dbReference type="GO" id="GO:0051015">
    <property type="term" value="F:actin filament binding"/>
    <property type="evidence" value="ECO:0007669"/>
    <property type="project" value="TreeGrafter"/>
</dbReference>
<dbReference type="GO" id="GO:0051016">
    <property type="term" value="P:barbed-end actin filament capping"/>
    <property type="evidence" value="ECO:0007669"/>
    <property type="project" value="UniProtKB-UniRule"/>
</dbReference>
<evidence type="ECO:0000256" key="5">
    <source>
        <dbReference type="ARBA" id="ARBA00025389"/>
    </source>
</evidence>
<dbReference type="GO" id="GO:0008290">
    <property type="term" value="C:F-actin capping protein complex"/>
    <property type="evidence" value="ECO:0007669"/>
    <property type="project" value="UniProtKB-UniRule"/>
</dbReference>
<dbReference type="PRINTS" id="PR00191">
    <property type="entry name" value="FACTINCAPA"/>
</dbReference>
<dbReference type="Gene3D" id="3.30.1140.60">
    <property type="entry name" value="F-actin capping protein, alpha subunit"/>
    <property type="match status" value="1"/>
</dbReference>
<comment type="similarity">
    <text evidence="1 6">Belongs to the F-actin-capping protein alpha subunit family.</text>
</comment>
<dbReference type="RefSeq" id="XP_033592065.1">
    <property type="nucleotide sequence ID" value="XM_033736791.1"/>
</dbReference>
<dbReference type="PANTHER" id="PTHR10653:SF0">
    <property type="entry name" value="F-ACTIN-CAPPING PROTEIN SUBUNIT ALPHA"/>
    <property type="match status" value="1"/>
</dbReference>
<keyword evidence="3 6" id="KW-0117">Actin capping</keyword>
<dbReference type="InterPro" id="IPR042276">
    <property type="entry name" value="CapZ_alpha/beta_2"/>
</dbReference>
<dbReference type="GO" id="GO:0030479">
    <property type="term" value="C:actin cortical patch"/>
    <property type="evidence" value="ECO:0007669"/>
    <property type="project" value="TreeGrafter"/>
</dbReference>
<dbReference type="Pfam" id="PF01267">
    <property type="entry name" value="F-actin_cap_A"/>
    <property type="match status" value="1"/>
</dbReference>
<dbReference type="AlphaFoldDB" id="A0A6A6Q0I6"/>
<evidence type="ECO:0000256" key="3">
    <source>
        <dbReference type="ARBA" id="ARBA00022467"/>
    </source>
</evidence>